<proteinExistence type="inferred from homology"/>
<dbReference type="GO" id="GO:0016787">
    <property type="term" value="F:hydrolase activity"/>
    <property type="evidence" value="ECO:0007669"/>
    <property type="project" value="UniProtKB-KW"/>
</dbReference>
<feature type="domain" description="CobW C-terminal" evidence="7">
    <location>
        <begin position="239"/>
        <end position="322"/>
    </location>
</feature>
<evidence type="ECO:0000259" key="7">
    <source>
        <dbReference type="Pfam" id="PF07683"/>
    </source>
</evidence>
<accession>F1T945</accession>
<dbReference type="SUPFAM" id="SSF90002">
    <property type="entry name" value="Hypothetical protein YjiA, C-terminal domain"/>
    <property type="match status" value="1"/>
</dbReference>
<comment type="similarity">
    <text evidence="4">Belongs to the SIMIBI class G3E GTPase family. ZNG1 subfamily.</text>
</comment>
<dbReference type="InterPro" id="IPR027417">
    <property type="entry name" value="P-loop_NTPase"/>
</dbReference>
<dbReference type="Pfam" id="PF02492">
    <property type="entry name" value="cobW"/>
    <property type="match status" value="1"/>
</dbReference>
<keyword evidence="3" id="KW-0143">Chaperone</keyword>
<evidence type="ECO:0000256" key="4">
    <source>
        <dbReference type="ARBA" id="ARBA00034320"/>
    </source>
</evidence>
<dbReference type="SUPFAM" id="SSF52540">
    <property type="entry name" value="P-loop containing nucleoside triphosphate hydrolases"/>
    <property type="match status" value="1"/>
</dbReference>
<sequence length="325" mass="36390">MKSKVDIISGFLGAGKTTLIKKMLEEKLHTEKVVIIENEFGEVGIDGSVLKNSGIEVREINSGCICCTLVGDFTRAIQEVIMKYTPDRIIIEPSGVGKLSDVIKACDTPKLQEILTINMLIAVVDALKYQMYKLNFGEFFENQINHAKTIILSRSQKVDNKKLEAIAASIRESNPSANIITTPWEALPSEHIISVAEQDTSVSLVHQLTDTHVHHKDCKCGCHHEHSHNHSASEVFDVWGIETPKIFEEKELNTKIKALENEKLFGAILRAKGILQLAQNKWVQFDYVPGEFDIKNTKANYTGSLCIIGKNLKKDELYNLFQVKA</sequence>
<dbReference type="InterPro" id="IPR051316">
    <property type="entry name" value="Zinc-reg_GTPase_activator"/>
</dbReference>
<evidence type="ECO:0000256" key="1">
    <source>
        <dbReference type="ARBA" id="ARBA00022741"/>
    </source>
</evidence>
<dbReference type="Gene3D" id="3.30.1220.10">
    <property type="entry name" value="CobW-like, C-terminal domain"/>
    <property type="match status" value="1"/>
</dbReference>
<dbReference type="AlphaFoldDB" id="F1T945"/>
<dbReference type="Gene3D" id="3.40.50.300">
    <property type="entry name" value="P-loop containing nucleotide triphosphate hydrolases"/>
    <property type="match status" value="1"/>
</dbReference>
<dbReference type="CDD" id="cd03112">
    <property type="entry name" value="CobW-like"/>
    <property type="match status" value="1"/>
</dbReference>
<feature type="domain" description="CobW/HypB/UreG nucleotide-binding" evidence="6">
    <location>
        <begin position="5"/>
        <end position="180"/>
    </location>
</feature>
<dbReference type="GO" id="GO:0000166">
    <property type="term" value="F:nucleotide binding"/>
    <property type="evidence" value="ECO:0007669"/>
    <property type="project" value="UniProtKB-KW"/>
</dbReference>
<comment type="caution">
    <text evidence="8">The sequence shown here is derived from an EMBL/GenBank/DDBJ whole genome shotgun (WGS) entry which is preliminary data.</text>
</comment>
<dbReference type="STRING" id="588581.Cpap_3456"/>
<keyword evidence="2" id="KW-0378">Hydrolase</keyword>
<evidence type="ECO:0000256" key="5">
    <source>
        <dbReference type="ARBA" id="ARBA00049117"/>
    </source>
</evidence>
<evidence type="ECO:0000256" key="2">
    <source>
        <dbReference type="ARBA" id="ARBA00022801"/>
    </source>
</evidence>
<gene>
    <name evidence="8" type="ORF">Cpap_3456</name>
</gene>
<dbReference type="InterPro" id="IPR036627">
    <property type="entry name" value="CobW-likC_sf"/>
</dbReference>
<evidence type="ECO:0000256" key="3">
    <source>
        <dbReference type="ARBA" id="ARBA00023186"/>
    </source>
</evidence>
<dbReference type="EMBL" id="ACXX02000002">
    <property type="protein sequence ID" value="EGD49027.1"/>
    <property type="molecule type" value="Genomic_DNA"/>
</dbReference>
<comment type="catalytic activity">
    <reaction evidence="5">
        <text>GTP + H2O = GDP + phosphate + H(+)</text>
        <dbReference type="Rhea" id="RHEA:19669"/>
        <dbReference type="ChEBI" id="CHEBI:15377"/>
        <dbReference type="ChEBI" id="CHEBI:15378"/>
        <dbReference type="ChEBI" id="CHEBI:37565"/>
        <dbReference type="ChEBI" id="CHEBI:43474"/>
        <dbReference type="ChEBI" id="CHEBI:58189"/>
    </reaction>
    <physiologicalReaction direction="left-to-right" evidence="5">
        <dbReference type="Rhea" id="RHEA:19670"/>
    </physiologicalReaction>
</comment>
<protein>
    <submittedName>
        <fullName evidence="8">Cobalamin synthesis protein P47K</fullName>
    </submittedName>
</protein>
<evidence type="ECO:0000313" key="9">
    <source>
        <dbReference type="Proteomes" id="UP000003860"/>
    </source>
</evidence>
<dbReference type="PANTHER" id="PTHR13748">
    <property type="entry name" value="COBW-RELATED"/>
    <property type="match status" value="1"/>
</dbReference>
<reference evidence="8" key="2">
    <citation type="submission" date="2011-01" db="EMBL/GenBank/DDBJ databases">
        <title>The Non-contiguous Finished genome of Clostridium papyrosolvens.</title>
        <authorList>
            <person name="Lucas S."/>
            <person name="Copeland A."/>
            <person name="Lapidus A."/>
            <person name="Cheng J.-F."/>
            <person name="Goodwin L."/>
            <person name="Pitluck S."/>
            <person name="Misra M."/>
            <person name="Chertkov O."/>
            <person name="Detter J.C."/>
            <person name="Han C."/>
            <person name="Tapia R."/>
            <person name="Land M."/>
            <person name="Hauser L."/>
            <person name="Kyrpides N."/>
            <person name="Ivanova N."/>
            <person name="Pagani I."/>
            <person name="Mouttaki H."/>
            <person name="He Z."/>
            <person name="Zhou J."/>
            <person name="Hemme C.L."/>
            <person name="Woyke T."/>
        </authorList>
    </citation>
    <scope>NUCLEOTIDE SEQUENCE [LARGE SCALE GENOMIC DNA]</scope>
    <source>
        <strain evidence="8">DSM 2782</strain>
    </source>
</reference>
<dbReference type="Pfam" id="PF07683">
    <property type="entry name" value="CobW_C"/>
    <property type="match status" value="1"/>
</dbReference>
<keyword evidence="9" id="KW-1185">Reference proteome</keyword>
<dbReference type="InterPro" id="IPR003495">
    <property type="entry name" value="CobW/HypB/UreG_nucleotide-bd"/>
</dbReference>
<dbReference type="RefSeq" id="WP_004617088.1">
    <property type="nucleotide sequence ID" value="NZ_ACXX02000002.1"/>
</dbReference>
<dbReference type="GO" id="GO:0005737">
    <property type="term" value="C:cytoplasm"/>
    <property type="evidence" value="ECO:0007669"/>
    <property type="project" value="TreeGrafter"/>
</dbReference>
<reference evidence="8" key="1">
    <citation type="submission" date="2009-07" db="EMBL/GenBank/DDBJ databases">
        <authorList>
            <consortium name="US DOE Joint Genome Institute (JGI-PGF)"/>
            <person name="Lucas S."/>
            <person name="Copeland A."/>
            <person name="Lapidus A."/>
            <person name="Glavina del Rio T."/>
            <person name="Tice H."/>
            <person name="Bruce D."/>
            <person name="Goodwin L."/>
            <person name="Pitluck S."/>
            <person name="Larimer F."/>
            <person name="Land M.L."/>
            <person name="Mouttaki H."/>
            <person name="He Z."/>
            <person name="Zhou J."/>
            <person name="Hemme C.L."/>
        </authorList>
    </citation>
    <scope>NUCLEOTIDE SEQUENCE</scope>
    <source>
        <strain evidence="8">DSM 2782</strain>
    </source>
</reference>
<organism evidence="8 9">
    <name type="scientific">Ruminiclostridium papyrosolvens DSM 2782</name>
    <dbReference type="NCBI Taxonomy" id="588581"/>
    <lineage>
        <taxon>Bacteria</taxon>
        <taxon>Bacillati</taxon>
        <taxon>Bacillota</taxon>
        <taxon>Clostridia</taxon>
        <taxon>Eubacteriales</taxon>
        <taxon>Oscillospiraceae</taxon>
        <taxon>Ruminiclostridium</taxon>
    </lineage>
</organism>
<keyword evidence="1" id="KW-0547">Nucleotide-binding</keyword>
<name>F1T945_9FIRM</name>
<evidence type="ECO:0000313" key="8">
    <source>
        <dbReference type="EMBL" id="EGD49027.1"/>
    </source>
</evidence>
<evidence type="ECO:0000259" key="6">
    <source>
        <dbReference type="Pfam" id="PF02492"/>
    </source>
</evidence>
<dbReference type="PANTHER" id="PTHR13748:SF62">
    <property type="entry name" value="COBW DOMAIN-CONTAINING PROTEIN"/>
    <property type="match status" value="1"/>
</dbReference>
<dbReference type="Proteomes" id="UP000003860">
    <property type="component" value="Unassembled WGS sequence"/>
</dbReference>
<dbReference type="OrthoDB" id="9808822at2"/>
<dbReference type="InterPro" id="IPR011629">
    <property type="entry name" value="CobW-like_C"/>
</dbReference>
<dbReference type="eggNOG" id="COG0523">
    <property type="taxonomic scope" value="Bacteria"/>
</dbReference>